<keyword evidence="4" id="KW-1185">Reference proteome</keyword>
<keyword evidence="2" id="KW-0732">Signal</keyword>
<proteinExistence type="predicted"/>
<feature type="signal peptide" evidence="2">
    <location>
        <begin position="1"/>
        <end position="22"/>
    </location>
</feature>
<sequence length="71" mass="7513">MTRHRTITGFVAVALLAVAATAANMRSHSTSTDGIVVSTGATTVDANQFPPASFDERWSAMSDSKTDTPER</sequence>
<evidence type="ECO:0000313" key="3">
    <source>
        <dbReference type="EMBL" id="MEH2556209.1"/>
    </source>
</evidence>
<feature type="region of interest" description="Disordered" evidence="1">
    <location>
        <begin position="47"/>
        <end position="71"/>
    </location>
</feature>
<feature type="compositionally biased region" description="Basic and acidic residues" evidence="1">
    <location>
        <begin position="54"/>
        <end position="71"/>
    </location>
</feature>
<evidence type="ECO:0000256" key="2">
    <source>
        <dbReference type="SAM" id="SignalP"/>
    </source>
</evidence>
<dbReference type="Proteomes" id="UP001364224">
    <property type="component" value="Unassembled WGS sequence"/>
</dbReference>
<dbReference type="EMBL" id="JAZHRV010000001">
    <property type="protein sequence ID" value="MEH2556209.1"/>
    <property type="molecule type" value="Genomic_DNA"/>
</dbReference>
<gene>
    <name evidence="3" type="ORF">V1286_003738</name>
</gene>
<protein>
    <recommendedName>
        <fullName evidence="5">DUF680 domain-containing protein</fullName>
    </recommendedName>
</protein>
<evidence type="ECO:0000256" key="1">
    <source>
        <dbReference type="SAM" id="MobiDB-lite"/>
    </source>
</evidence>
<reference evidence="3 4" key="1">
    <citation type="submission" date="2024-02" db="EMBL/GenBank/DDBJ databases">
        <title>Adaptive strategies in a cosmopolitan and abundant soil bacterium.</title>
        <authorList>
            <person name="Carini P."/>
        </authorList>
    </citation>
    <scope>NUCLEOTIDE SEQUENCE [LARGE SCALE GENOMIC DNA]</scope>
    <source>
        <strain evidence="3 4">AZCC 1608</strain>
    </source>
</reference>
<name>A0ABU8BDG1_9BRAD</name>
<evidence type="ECO:0008006" key="5">
    <source>
        <dbReference type="Google" id="ProtNLM"/>
    </source>
</evidence>
<feature type="chain" id="PRO_5045884391" description="DUF680 domain-containing protein" evidence="2">
    <location>
        <begin position="23"/>
        <end position="71"/>
    </location>
</feature>
<comment type="caution">
    <text evidence="3">The sequence shown here is derived from an EMBL/GenBank/DDBJ whole genome shotgun (WGS) entry which is preliminary data.</text>
</comment>
<organism evidence="3 4">
    <name type="scientific">Bradyrhizobium algeriense</name>
    <dbReference type="NCBI Taxonomy" id="634784"/>
    <lineage>
        <taxon>Bacteria</taxon>
        <taxon>Pseudomonadati</taxon>
        <taxon>Pseudomonadota</taxon>
        <taxon>Alphaproteobacteria</taxon>
        <taxon>Hyphomicrobiales</taxon>
        <taxon>Nitrobacteraceae</taxon>
        <taxon>Bradyrhizobium</taxon>
    </lineage>
</organism>
<evidence type="ECO:0000313" key="4">
    <source>
        <dbReference type="Proteomes" id="UP001364224"/>
    </source>
</evidence>
<accession>A0ABU8BDG1</accession>